<dbReference type="OrthoDB" id="10473168at2759"/>
<dbReference type="EMBL" id="JXTB01000081">
    <property type="protein sequence ID" value="PON66200.1"/>
    <property type="molecule type" value="Genomic_DNA"/>
</dbReference>
<dbReference type="Proteomes" id="UP000237105">
    <property type="component" value="Unassembled WGS sequence"/>
</dbReference>
<protein>
    <submittedName>
        <fullName evidence="1">Uncharacterized protein</fullName>
    </submittedName>
</protein>
<dbReference type="Pfam" id="PF03087">
    <property type="entry name" value="BPS1"/>
    <property type="match status" value="1"/>
</dbReference>
<dbReference type="InterPro" id="IPR004320">
    <property type="entry name" value="BPS1_pln"/>
</dbReference>
<proteinExistence type="predicted"/>
<dbReference type="AlphaFoldDB" id="A0A2P5CYS3"/>
<dbReference type="STRING" id="3476.A0A2P5CYS3"/>
<organism evidence="1 2">
    <name type="scientific">Parasponia andersonii</name>
    <name type="common">Sponia andersonii</name>
    <dbReference type="NCBI Taxonomy" id="3476"/>
    <lineage>
        <taxon>Eukaryota</taxon>
        <taxon>Viridiplantae</taxon>
        <taxon>Streptophyta</taxon>
        <taxon>Embryophyta</taxon>
        <taxon>Tracheophyta</taxon>
        <taxon>Spermatophyta</taxon>
        <taxon>Magnoliopsida</taxon>
        <taxon>eudicotyledons</taxon>
        <taxon>Gunneridae</taxon>
        <taxon>Pentapetalae</taxon>
        <taxon>rosids</taxon>
        <taxon>fabids</taxon>
        <taxon>Rosales</taxon>
        <taxon>Cannabaceae</taxon>
        <taxon>Parasponia</taxon>
    </lineage>
</organism>
<name>A0A2P5CYS3_PARAD</name>
<gene>
    <name evidence="1" type="ORF">PanWU01x14_110660</name>
</gene>
<keyword evidence="2" id="KW-1185">Reference proteome</keyword>
<dbReference type="PANTHER" id="PTHR33070">
    <property type="entry name" value="OS06G0725500 PROTEIN"/>
    <property type="match status" value="1"/>
</dbReference>
<dbReference type="GO" id="GO:0048364">
    <property type="term" value="P:root development"/>
    <property type="evidence" value="ECO:0007669"/>
    <property type="project" value="InterPro"/>
</dbReference>
<comment type="caution">
    <text evidence="1">The sequence shown here is derived from an EMBL/GenBank/DDBJ whole genome shotgun (WGS) entry which is preliminary data.</text>
</comment>
<evidence type="ECO:0000313" key="1">
    <source>
        <dbReference type="EMBL" id="PON66200.1"/>
    </source>
</evidence>
<dbReference type="PANTHER" id="PTHR33070:SF129">
    <property type="entry name" value="DUF241 DOMAIN PROTEIN"/>
    <property type="match status" value="1"/>
</dbReference>
<dbReference type="GO" id="GO:0048367">
    <property type="term" value="P:shoot system development"/>
    <property type="evidence" value="ECO:0007669"/>
    <property type="project" value="InterPro"/>
</dbReference>
<accession>A0A2P5CYS3</accession>
<sequence length="282" mass="31779">MPKKIRRILNRILHSTATKLFSFSLVRLKWQLIMLAAYSFPSQPHPLVPEFDEQVCRLRSSEAVSSSSTSVACKLGGHQDLHDFCCLLINKLCPRSRMRNRLMCFWMDLCNTAKDALQKTKESTQELQSITRRRRGGEMSLSSEVMIFVASRKVVKKAVSKAIENRCNFSSLKKDQVKDQETTEIVSIASITLTVFESLLSFISGPKSPKSSGWSLVTKMMKTKKIACEEGNEFTKVDAALSLLSNHNMKKSDTGLEENAQKQLQKLELCIQDLEGGVEKPL</sequence>
<reference evidence="2" key="1">
    <citation type="submission" date="2016-06" db="EMBL/GenBank/DDBJ databases">
        <title>Parallel loss of symbiosis genes in relatives of nitrogen-fixing non-legume Parasponia.</title>
        <authorList>
            <person name="Van Velzen R."/>
            <person name="Holmer R."/>
            <person name="Bu F."/>
            <person name="Rutten L."/>
            <person name="Van Zeijl A."/>
            <person name="Liu W."/>
            <person name="Santuari L."/>
            <person name="Cao Q."/>
            <person name="Sharma T."/>
            <person name="Shen D."/>
            <person name="Roswanjaya Y."/>
            <person name="Wardhani T."/>
            <person name="Kalhor M.S."/>
            <person name="Jansen J."/>
            <person name="Van den Hoogen J."/>
            <person name="Gungor B."/>
            <person name="Hartog M."/>
            <person name="Hontelez J."/>
            <person name="Verver J."/>
            <person name="Yang W.-C."/>
            <person name="Schijlen E."/>
            <person name="Repin R."/>
            <person name="Schilthuizen M."/>
            <person name="Schranz E."/>
            <person name="Heidstra R."/>
            <person name="Miyata K."/>
            <person name="Fedorova E."/>
            <person name="Kohlen W."/>
            <person name="Bisseling T."/>
            <person name="Smit S."/>
            <person name="Geurts R."/>
        </authorList>
    </citation>
    <scope>NUCLEOTIDE SEQUENCE [LARGE SCALE GENOMIC DNA]</scope>
    <source>
        <strain evidence="2">cv. WU1-14</strain>
    </source>
</reference>
<evidence type="ECO:0000313" key="2">
    <source>
        <dbReference type="Proteomes" id="UP000237105"/>
    </source>
</evidence>